<accession>A0A9X7BMH1</accession>
<dbReference type="EMBL" id="NVDU01000040">
    <property type="protein sequence ID" value="PFV29623.1"/>
    <property type="molecule type" value="Genomic_DNA"/>
</dbReference>
<sequence length="767" mass="87405">MSLIEQVRQICNRLAEHGWRDLFLQHGLDISAADLKQELLKDIHAKINRKLKGFEDFSLEGTRGIEPGHPARSLLYHAFASPNVIIGANGLELNAFPTLAELEMVENYVFGIEPPSLLEIRSRADGADLALVVFASEYRPAPETVHRKHADLCFSRTGLARVGTVEPLYHPKNRGFLPMVEEDEHAFRVLPARYSTYIAVKRRGNENEFGPMRFNKQHERDENEREESDEKKYFWVPLHKIFNGTECIRDYNLHVKLEAHHVNEKLRRIHLELGQDASWSEPDISQSPFYFTEGIAEWSDNLDLGSNVLTPIPHPKFVEPAQYNGEPLTFKVPENHEHFYSSLLIENDDGSRRAPEYVHVRHVLENGKCVNLNNNPDMIDKIKTGGYKALHYIDYTGDGWIEVECRELANQVPRRRAAYSLVTAPDFFINCDQRELLEWEQPSVPASLKKYFWEVDPFTLSDNRIAANIELKEAGFDKNDDTMTAIVSLPYEQLPQKTNLNVTETTRHSYLPDAASGVFAPGWDVSVDSTPDGVEFLAAYGLGSPFPEDAKLCAALSTFWPAVAPDAARTFDKSYPTVSPLTDEEIGQVGKLPWDGVPGPQIIKKGDEEFVDYPALEYADYVDNALENKYSMALTGKVDVREYAARVLNMAYVYKALGVDLENLDRENDEQRMEISRRKAVWTILSFQKVSPSSKELQDAQTTTNAILTGTIYRFVVYRKGERSIPDDDFRKVRFKVEDKVTLFIDGVNILFKHRDTKWDGKDVNKL</sequence>
<gene>
    <name evidence="1" type="ORF">COK99_17200</name>
</gene>
<dbReference type="AlphaFoldDB" id="A0A9X7BMH1"/>
<proteinExistence type="predicted"/>
<dbReference type="RefSeq" id="WP_097962097.1">
    <property type="nucleotide sequence ID" value="NZ_NUHS01000052.1"/>
</dbReference>
<name>A0A9X7BMH1_BACTU</name>
<evidence type="ECO:0000313" key="2">
    <source>
        <dbReference type="Proteomes" id="UP000223366"/>
    </source>
</evidence>
<reference evidence="1 2" key="1">
    <citation type="submission" date="2017-09" db="EMBL/GenBank/DDBJ databases">
        <title>Large-scale bioinformatics analysis of Bacillus genomes uncovers conserved roles of natural products in bacterial physiology.</title>
        <authorList>
            <consortium name="Agbiome Team Llc"/>
            <person name="Bleich R.M."/>
            <person name="Grubbs K.J."/>
            <person name="Santa Maria K.C."/>
            <person name="Allen S.E."/>
            <person name="Farag S."/>
            <person name="Shank E.A."/>
            <person name="Bowers A."/>
        </authorList>
    </citation>
    <scope>NUCLEOTIDE SEQUENCE [LARGE SCALE GENOMIC DNA]</scope>
    <source>
        <strain evidence="1 2">AFS060060</strain>
    </source>
</reference>
<comment type="caution">
    <text evidence="1">The sequence shown here is derived from an EMBL/GenBank/DDBJ whole genome shotgun (WGS) entry which is preliminary data.</text>
</comment>
<protein>
    <submittedName>
        <fullName evidence="1">Uncharacterized protein</fullName>
    </submittedName>
</protein>
<evidence type="ECO:0000313" key="1">
    <source>
        <dbReference type="EMBL" id="PFV29623.1"/>
    </source>
</evidence>
<dbReference type="Proteomes" id="UP000223366">
    <property type="component" value="Unassembled WGS sequence"/>
</dbReference>
<organism evidence="1 2">
    <name type="scientific">Bacillus thuringiensis</name>
    <dbReference type="NCBI Taxonomy" id="1428"/>
    <lineage>
        <taxon>Bacteria</taxon>
        <taxon>Bacillati</taxon>
        <taxon>Bacillota</taxon>
        <taxon>Bacilli</taxon>
        <taxon>Bacillales</taxon>
        <taxon>Bacillaceae</taxon>
        <taxon>Bacillus</taxon>
        <taxon>Bacillus cereus group</taxon>
    </lineage>
</organism>